<evidence type="ECO:0000259" key="12">
    <source>
        <dbReference type="Pfam" id="PF01138"/>
    </source>
</evidence>
<dbReference type="SUPFAM" id="SSF54211">
    <property type="entry name" value="Ribosomal protein S5 domain 2-like"/>
    <property type="match status" value="1"/>
</dbReference>
<dbReference type="GO" id="GO:0035925">
    <property type="term" value="F:mRNA 3'-UTR AU-rich region binding"/>
    <property type="evidence" value="ECO:0007669"/>
    <property type="project" value="TreeGrafter"/>
</dbReference>
<feature type="region of interest" description="Disordered" evidence="11">
    <location>
        <begin position="352"/>
        <end position="405"/>
    </location>
</feature>
<dbReference type="GO" id="GO:0034475">
    <property type="term" value="P:U4 snRNA 3'-end processing"/>
    <property type="evidence" value="ECO:0007669"/>
    <property type="project" value="TreeGrafter"/>
</dbReference>
<dbReference type="AlphaFoldDB" id="A0A482X341"/>
<dbReference type="GO" id="GO:0034473">
    <property type="term" value="P:U1 snRNA 3'-end processing"/>
    <property type="evidence" value="ECO:0007669"/>
    <property type="project" value="TreeGrafter"/>
</dbReference>
<dbReference type="GO" id="GO:0071028">
    <property type="term" value="P:nuclear mRNA surveillance"/>
    <property type="evidence" value="ECO:0007669"/>
    <property type="project" value="TreeGrafter"/>
</dbReference>
<evidence type="ECO:0000259" key="13">
    <source>
        <dbReference type="Pfam" id="PF03725"/>
    </source>
</evidence>
<feature type="domain" description="Exoribonuclease phosphorolytic" evidence="12">
    <location>
        <begin position="33"/>
        <end position="165"/>
    </location>
</feature>
<proteinExistence type="inferred from homology"/>
<evidence type="ECO:0000256" key="9">
    <source>
        <dbReference type="ARBA" id="ARBA00023242"/>
    </source>
</evidence>
<dbReference type="GO" id="GO:0000177">
    <property type="term" value="C:cytoplasmic exosome (RNase complex)"/>
    <property type="evidence" value="ECO:0007669"/>
    <property type="project" value="TreeGrafter"/>
</dbReference>
<dbReference type="CDD" id="cd11368">
    <property type="entry name" value="RNase_PH_RRP45"/>
    <property type="match status" value="1"/>
</dbReference>
<dbReference type="SUPFAM" id="SSF55666">
    <property type="entry name" value="Ribonuclease PH domain 2-like"/>
    <property type="match status" value="1"/>
</dbReference>
<keyword evidence="9" id="KW-0539">Nucleus</keyword>
<evidence type="ECO:0000256" key="11">
    <source>
        <dbReference type="SAM" id="MobiDB-lite"/>
    </source>
</evidence>
<dbReference type="GO" id="GO:0034476">
    <property type="term" value="P:U5 snRNA 3'-end processing"/>
    <property type="evidence" value="ECO:0007669"/>
    <property type="project" value="TreeGrafter"/>
</dbReference>
<dbReference type="FunFam" id="3.30.230.70:FF:000005">
    <property type="entry name" value="Exosome complex component RRP45"/>
    <property type="match status" value="1"/>
</dbReference>
<dbReference type="PANTHER" id="PTHR11097:SF14">
    <property type="entry name" value="EXOSOME COMPLEX COMPONENT RRP45"/>
    <property type="match status" value="1"/>
</dbReference>
<comment type="similarity">
    <text evidence="3">Belongs to the RNase PH family.</text>
</comment>
<evidence type="ECO:0000256" key="6">
    <source>
        <dbReference type="ARBA" id="ARBA00022552"/>
    </source>
</evidence>
<dbReference type="FunCoup" id="A0A482X341">
    <property type="interactions" value="1452"/>
</dbReference>
<dbReference type="Pfam" id="PF01138">
    <property type="entry name" value="RNase_PH"/>
    <property type="match status" value="1"/>
</dbReference>
<dbReference type="GO" id="GO:0005730">
    <property type="term" value="C:nucleolus"/>
    <property type="evidence" value="ECO:0007669"/>
    <property type="project" value="UniProtKB-SubCell"/>
</dbReference>
<dbReference type="InterPro" id="IPR020568">
    <property type="entry name" value="Ribosomal_Su5_D2-typ_SF"/>
</dbReference>
<evidence type="ECO:0000256" key="5">
    <source>
        <dbReference type="ARBA" id="ARBA00022490"/>
    </source>
</evidence>
<dbReference type="GO" id="GO:0071038">
    <property type="term" value="P:TRAMP-dependent tRNA surveillance pathway"/>
    <property type="evidence" value="ECO:0007669"/>
    <property type="project" value="TreeGrafter"/>
</dbReference>
<accession>A0A482X341</accession>
<keyword evidence="7" id="KW-0271">Exosome</keyword>
<evidence type="ECO:0000256" key="3">
    <source>
        <dbReference type="ARBA" id="ARBA00006678"/>
    </source>
</evidence>
<name>A0A482X341_LAOST</name>
<dbReference type="InterPro" id="IPR015847">
    <property type="entry name" value="ExoRNase_PH_dom2"/>
</dbReference>
<sequence length="465" mass="51883">MLSKDSLFTKYEKTFVHQALSIEKRLDGRSTDEYRKLDIAYGKDWGSCVVSLGETKVMAKVTCDVQQPKATRPSEGLLFMNVEISQMAIPNIEQSTLTEMHTNLSRLLEKCIKESHCVDLEALCIVAEEKVWNVRVDIVVLNHEGNLVGCCSIAALSALAHFRRPDVTIDGENVVIHDPADREPVPLSLHHYPVAISYAIFEGSEIVILSDPTEIEERSSQAELILGMNSYRELCGMHLMGSALIATDVILSCSRKAAEQALTLVTAIKKAVDEDKKQRDEKNVSCLVQRIRLDQELPGSQSRSMLSLKREEVKERVSEIIKEVQAAKKTHSSKDDDDDVVILSDDEIEVVRKSGPRSAESFSKKKHEQNPWKSISNADSKKDSDDAKSDATKNESSEKMVEDVISSDEDDVALVREFTSEDRIIGMIELSGDSEEEEIVTMRSKDLEAIGDEGKGKVKQEEDKV</sequence>
<evidence type="ECO:0000256" key="7">
    <source>
        <dbReference type="ARBA" id="ARBA00022835"/>
    </source>
</evidence>
<gene>
    <name evidence="14" type="ORF">LSTR_LSTR002351</name>
</gene>
<evidence type="ECO:0000313" key="15">
    <source>
        <dbReference type="Proteomes" id="UP000291343"/>
    </source>
</evidence>
<keyword evidence="15" id="KW-1185">Reference proteome</keyword>
<dbReference type="STRING" id="195883.A0A482X341"/>
<evidence type="ECO:0000256" key="4">
    <source>
        <dbReference type="ARBA" id="ARBA00019572"/>
    </source>
</evidence>
<evidence type="ECO:0000256" key="2">
    <source>
        <dbReference type="ARBA" id="ARBA00004604"/>
    </source>
</evidence>
<comment type="subcellular location">
    <subcellularLocation>
        <location evidence="1">Cytoplasm</location>
    </subcellularLocation>
    <subcellularLocation>
        <location evidence="2">Nucleus</location>
        <location evidence="2">Nucleolus</location>
    </subcellularLocation>
</comment>
<dbReference type="InParanoid" id="A0A482X341"/>
<dbReference type="Pfam" id="PF03725">
    <property type="entry name" value="RNase_PH_C"/>
    <property type="match status" value="1"/>
</dbReference>
<evidence type="ECO:0000256" key="10">
    <source>
        <dbReference type="ARBA" id="ARBA00032660"/>
    </source>
</evidence>
<dbReference type="GO" id="GO:0000176">
    <property type="term" value="C:nuclear exosome (RNase complex)"/>
    <property type="evidence" value="ECO:0007669"/>
    <property type="project" value="TreeGrafter"/>
</dbReference>
<dbReference type="InterPro" id="IPR001247">
    <property type="entry name" value="ExoRNase_PH_dom1"/>
</dbReference>
<dbReference type="InterPro" id="IPR033100">
    <property type="entry name" value="Rrp45"/>
</dbReference>
<dbReference type="InterPro" id="IPR027408">
    <property type="entry name" value="PNPase/RNase_PH_dom_sf"/>
</dbReference>
<feature type="domain" description="Exoribonuclease phosphorolytic" evidence="13">
    <location>
        <begin position="191"/>
        <end position="258"/>
    </location>
</feature>
<keyword evidence="5" id="KW-0963">Cytoplasm</keyword>
<dbReference type="GO" id="GO:0016075">
    <property type="term" value="P:rRNA catabolic process"/>
    <property type="evidence" value="ECO:0007669"/>
    <property type="project" value="TreeGrafter"/>
</dbReference>
<dbReference type="OrthoDB" id="10264038at2759"/>
<keyword evidence="6" id="KW-0698">rRNA processing</keyword>
<keyword evidence="8" id="KW-0694">RNA-binding</keyword>
<reference evidence="14 15" key="1">
    <citation type="journal article" date="2017" name="Gigascience">
        <title>Genome sequence of the small brown planthopper, Laodelphax striatellus.</title>
        <authorList>
            <person name="Zhu J."/>
            <person name="Jiang F."/>
            <person name="Wang X."/>
            <person name="Yang P."/>
            <person name="Bao Y."/>
            <person name="Zhao W."/>
            <person name="Wang W."/>
            <person name="Lu H."/>
            <person name="Wang Q."/>
            <person name="Cui N."/>
            <person name="Li J."/>
            <person name="Chen X."/>
            <person name="Luo L."/>
            <person name="Yu J."/>
            <person name="Kang L."/>
            <person name="Cui F."/>
        </authorList>
    </citation>
    <scope>NUCLEOTIDE SEQUENCE [LARGE SCALE GENOMIC DNA]</scope>
    <source>
        <strain evidence="14">Lst14</strain>
    </source>
</reference>
<evidence type="ECO:0000256" key="8">
    <source>
        <dbReference type="ARBA" id="ARBA00022884"/>
    </source>
</evidence>
<dbReference type="GO" id="GO:0071035">
    <property type="term" value="P:nuclear polyadenylation-dependent rRNA catabolic process"/>
    <property type="evidence" value="ECO:0007669"/>
    <property type="project" value="TreeGrafter"/>
</dbReference>
<comment type="caution">
    <text evidence="14">The sequence shown here is derived from an EMBL/GenBank/DDBJ whole genome shotgun (WGS) entry which is preliminary data.</text>
</comment>
<dbReference type="SMR" id="A0A482X341"/>
<dbReference type="InterPro" id="IPR050590">
    <property type="entry name" value="Exosome_comp_Rrp42_subfam"/>
</dbReference>
<dbReference type="PANTHER" id="PTHR11097">
    <property type="entry name" value="EXOSOME COMPLEX EXONUCLEASE RIBOSOMAL RNA PROCESSING PROTEIN"/>
    <property type="match status" value="1"/>
</dbReference>
<dbReference type="EMBL" id="QKKF02019433">
    <property type="protein sequence ID" value="RZF39948.1"/>
    <property type="molecule type" value="Genomic_DNA"/>
</dbReference>
<feature type="compositionally biased region" description="Basic and acidic residues" evidence="11">
    <location>
        <begin position="379"/>
        <end position="402"/>
    </location>
</feature>
<dbReference type="Gene3D" id="3.30.230.70">
    <property type="entry name" value="GHMP Kinase, N-terminal domain"/>
    <property type="match status" value="1"/>
</dbReference>
<evidence type="ECO:0000313" key="14">
    <source>
        <dbReference type="EMBL" id="RZF39948.1"/>
    </source>
</evidence>
<organism evidence="14 15">
    <name type="scientific">Laodelphax striatellus</name>
    <name type="common">Small brown planthopper</name>
    <name type="synonym">Delphax striatella</name>
    <dbReference type="NCBI Taxonomy" id="195883"/>
    <lineage>
        <taxon>Eukaryota</taxon>
        <taxon>Metazoa</taxon>
        <taxon>Ecdysozoa</taxon>
        <taxon>Arthropoda</taxon>
        <taxon>Hexapoda</taxon>
        <taxon>Insecta</taxon>
        <taxon>Pterygota</taxon>
        <taxon>Neoptera</taxon>
        <taxon>Paraneoptera</taxon>
        <taxon>Hemiptera</taxon>
        <taxon>Auchenorrhyncha</taxon>
        <taxon>Fulgoroidea</taxon>
        <taxon>Delphacidae</taxon>
        <taxon>Criomorphinae</taxon>
        <taxon>Laodelphax</taxon>
    </lineage>
</organism>
<protein>
    <recommendedName>
        <fullName evidence="4">Exosome complex component RRP45</fullName>
    </recommendedName>
    <alternativeName>
        <fullName evidence="10">Exosome component 9</fullName>
    </alternativeName>
</protein>
<dbReference type="Proteomes" id="UP000291343">
    <property type="component" value="Unassembled WGS sequence"/>
</dbReference>
<evidence type="ECO:0000256" key="1">
    <source>
        <dbReference type="ARBA" id="ARBA00004496"/>
    </source>
</evidence>
<dbReference type="GO" id="GO:0000467">
    <property type="term" value="P:exonucleolytic trimming to generate mature 3'-end of 5.8S rRNA from tricistronic rRNA transcript (SSU-rRNA, 5.8S rRNA, LSU-rRNA)"/>
    <property type="evidence" value="ECO:0007669"/>
    <property type="project" value="TreeGrafter"/>
</dbReference>
<dbReference type="InterPro" id="IPR036345">
    <property type="entry name" value="ExoRNase_PH_dom2_sf"/>
</dbReference>